<dbReference type="Proteomes" id="UP000623419">
    <property type="component" value="Unassembled WGS sequence"/>
</dbReference>
<dbReference type="InterPro" id="IPR022061">
    <property type="entry name" value="DUF3617"/>
</dbReference>
<keyword evidence="1" id="KW-0732">Signal</keyword>
<name>A0ABQ1HSS4_9GAMM</name>
<reference evidence="3" key="1">
    <citation type="journal article" date="2019" name="Int. J. Syst. Evol. Microbiol.">
        <title>The Global Catalogue of Microorganisms (GCM) 10K type strain sequencing project: providing services to taxonomists for standard genome sequencing and annotation.</title>
        <authorList>
            <consortium name="The Broad Institute Genomics Platform"/>
            <consortium name="The Broad Institute Genome Sequencing Center for Infectious Disease"/>
            <person name="Wu L."/>
            <person name="Ma J."/>
        </authorList>
    </citation>
    <scope>NUCLEOTIDE SEQUENCE [LARGE SCALE GENOMIC DNA]</scope>
    <source>
        <strain evidence="3">CGMCC 1.15905</strain>
    </source>
</reference>
<dbReference type="EMBL" id="BMKC01000004">
    <property type="protein sequence ID" value="GGA86977.1"/>
    <property type="molecule type" value="Genomic_DNA"/>
</dbReference>
<dbReference type="RefSeq" id="WP_188665470.1">
    <property type="nucleotide sequence ID" value="NZ_BMKC01000004.1"/>
</dbReference>
<evidence type="ECO:0000313" key="3">
    <source>
        <dbReference type="Proteomes" id="UP000623419"/>
    </source>
</evidence>
<evidence type="ECO:0000256" key="1">
    <source>
        <dbReference type="SAM" id="SignalP"/>
    </source>
</evidence>
<feature type="signal peptide" evidence="1">
    <location>
        <begin position="1"/>
        <end position="26"/>
    </location>
</feature>
<evidence type="ECO:0008006" key="4">
    <source>
        <dbReference type="Google" id="ProtNLM"/>
    </source>
</evidence>
<gene>
    <name evidence="2" type="ORF">GCM10011521_26790</name>
</gene>
<proteinExistence type="predicted"/>
<feature type="chain" id="PRO_5045275733" description="DUF3617 domain-containing protein" evidence="1">
    <location>
        <begin position="27"/>
        <end position="151"/>
    </location>
</feature>
<organism evidence="2 3">
    <name type="scientific">Arenimonas soli</name>
    <dbReference type="NCBI Taxonomy" id="2269504"/>
    <lineage>
        <taxon>Bacteria</taxon>
        <taxon>Pseudomonadati</taxon>
        <taxon>Pseudomonadota</taxon>
        <taxon>Gammaproteobacteria</taxon>
        <taxon>Lysobacterales</taxon>
        <taxon>Lysobacteraceae</taxon>
        <taxon>Arenimonas</taxon>
    </lineage>
</organism>
<protein>
    <recommendedName>
        <fullName evidence="4">DUF3617 domain-containing protein</fullName>
    </recommendedName>
</protein>
<sequence>MKIRNLATLTALALGLSSGGSVLAQAQEGSLYRVTTQVEMVGLPFKMPDQTTEVCGPKDHTSEKMVPHDDNCSITDFEVEGKTARYTLVCTGEADLTAKGEFEQLDSGGYRGKMNMVGTSQGQSMEMNMRFQGERIGACEYTPPAAPGDAG</sequence>
<dbReference type="Pfam" id="PF12276">
    <property type="entry name" value="DUF3617"/>
    <property type="match status" value="1"/>
</dbReference>
<comment type="caution">
    <text evidence="2">The sequence shown here is derived from an EMBL/GenBank/DDBJ whole genome shotgun (WGS) entry which is preliminary data.</text>
</comment>
<evidence type="ECO:0000313" key="2">
    <source>
        <dbReference type="EMBL" id="GGA86977.1"/>
    </source>
</evidence>
<accession>A0ABQ1HSS4</accession>
<keyword evidence="3" id="KW-1185">Reference proteome</keyword>